<dbReference type="SUPFAM" id="SSF54810">
    <property type="entry name" value="GMP synthetase C-terminal dimerisation domain"/>
    <property type="match status" value="1"/>
</dbReference>
<keyword evidence="7 9" id="KW-0067">ATP-binding</keyword>
<keyword evidence="5 9" id="KW-0332">GMP biosynthesis</keyword>
<dbReference type="EMBL" id="MFEK01000007">
    <property type="protein sequence ID" value="OGE79101.1"/>
    <property type="molecule type" value="Genomic_DNA"/>
</dbReference>
<evidence type="ECO:0000256" key="8">
    <source>
        <dbReference type="ARBA" id="ARBA00022962"/>
    </source>
</evidence>
<dbReference type="InterPro" id="IPR001674">
    <property type="entry name" value="GMP_synth_C"/>
</dbReference>
<comment type="pathway">
    <text evidence="2 9">Purine metabolism; GMP biosynthesis; GMP from XMP (L-Gln route): step 1/1.</text>
</comment>
<evidence type="ECO:0000256" key="7">
    <source>
        <dbReference type="ARBA" id="ARBA00022840"/>
    </source>
</evidence>
<feature type="active site" evidence="9">
    <location>
        <position position="163"/>
    </location>
</feature>
<evidence type="ECO:0000256" key="1">
    <source>
        <dbReference type="ARBA" id="ARBA00002332"/>
    </source>
</evidence>
<protein>
    <recommendedName>
        <fullName evidence="9">GMP synthase [glutamine-hydrolyzing]</fullName>
        <ecNumber evidence="9">6.3.5.2</ecNumber>
    </recommendedName>
    <alternativeName>
        <fullName evidence="9">GMP synthetase</fullName>
    </alternativeName>
    <alternativeName>
        <fullName evidence="9">Glutamine amidotransferase</fullName>
    </alternativeName>
</protein>
<dbReference type="Gene3D" id="3.40.50.880">
    <property type="match status" value="1"/>
</dbReference>
<keyword evidence="6 9" id="KW-0658">Purine biosynthesis</keyword>
<comment type="subunit">
    <text evidence="9">Homodimer.</text>
</comment>
<keyword evidence="8 9" id="KW-0315">Glutamine amidotransferase</keyword>
<comment type="catalytic activity">
    <reaction evidence="9">
        <text>XMP + L-glutamine + ATP + H2O = GMP + L-glutamate + AMP + diphosphate + 2 H(+)</text>
        <dbReference type="Rhea" id="RHEA:11680"/>
        <dbReference type="ChEBI" id="CHEBI:15377"/>
        <dbReference type="ChEBI" id="CHEBI:15378"/>
        <dbReference type="ChEBI" id="CHEBI:29985"/>
        <dbReference type="ChEBI" id="CHEBI:30616"/>
        <dbReference type="ChEBI" id="CHEBI:33019"/>
        <dbReference type="ChEBI" id="CHEBI:57464"/>
        <dbReference type="ChEBI" id="CHEBI:58115"/>
        <dbReference type="ChEBI" id="CHEBI:58359"/>
        <dbReference type="ChEBI" id="CHEBI:456215"/>
        <dbReference type="EC" id="6.3.5.2"/>
    </reaction>
</comment>
<dbReference type="Pfam" id="PF02540">
    <property type="entry name" value="NAD_synthase"/>
    <property type="match status" value="1"/>
</dbReference>
<evidence type="ECO:0000259" key="11">
    <source>
        <dbReference type="PROSITE" id="PS51553"/>
    </source>
</evidence>
<dbReference type="UniPathway" id="UPA00189">
    <property type="reaction ID" value="UER00296"/>
</dbReference>
<evidence type="ECO:0000256" key="10">
    <source>
        <dbReference type="PROSITE-ProRule" id="PRU00886"/>
    </source>
</evidence>
<evidence type="ECO:0000256" key="9">
    <source>
        <dbReference type="HAMAP-Rule" id="MF_00344"/>
    </source>
</evidence>
<dbReference type="InterPro" id="IPR004739">
    <property type="entry name" value="GMP_synth_GATase"/>
</dbReference>
<dbReference type="PANTHER" id="PTHR11922">
    <property type="entry name" value="GMP SYNTHASE-RELATED"/>
    <property type="match status" value="1"/>
</dbReference>
<dbReference type="InterPro" id="IPR025777">
    <property type="entry name" value="GMPS_ATP_PPase_dom"/>
</dbReference>
<comment type="caution">
    <text evidence="12">The sequence shown here is derived from an EMBL/GenBank/DDBJ whole genome shotgun (WGS) entry which is preliminary data.</text>
</comment>
<dbReference type="Gene3D" id="3.30.300.10">
    <property type="match status" value="1"/>
</dbReference>
<dbReference type="Pfam" id="PF00958">
    <property type="entry name" value="GMP_synt_C"/>
    <property type="match status" value="1"/>
</dbReference>
<keyword evidence="4 9" id="KW-0547">Nucleotide-binding</keyword>
<dbReference type="NCBIfam" id="TIGR00888">
    <property type="entry name" value="guaA_Nterm"/>
    <property type="match status" value="1"/>
</dbReference>
<dbReference type="CDD" id="cd01997">
    <property type="entry name" value="GMP_synthase_C"/>
    <property type="match status" value="1"/>
</dbReference>
<dbReference type="InterPro" id="IPR014729">
    <property type="entry name" value="Rossmann-like_a/b/a_fold"/>
</dbReference>
<dbReference type="PRINTS" id="PR00096">
    <property type="entry name" value="GATASE"/>
</dbReference>
<dbReference type="PROSITE" id="PS51273">
    <property type="entry name" value="GATASE_TYPE_1"/>
    <property type="match status" value="1"/>
</dbReference>
<name>A0A1F5NN39_9BACT</name>
<dbReference type="GO" id="GO:0005524">
    <property type="term" value="F:ATP binding"/>
    <property type="evidence" value="ECO:0007669"/>
    <property type="project" value="UniProtKB-UniRule"/>
</dbReference>
<gene>
    <name evidence="9" type="primary">guaA</name>
    <name evidence="12" type="ORF">A2751_05670</name>
</gene>
<dbReference type="GO" id="GO:0005829">
    <property type="term" value="C:cytosol"/>
    <property type="evidence" value="ECO:0007669"/>
    <property type="project" value="TreeGrafter"/>
</dbReference>
<dbReference type="InterPro" id="IPR022310">
    <property type="entry name" value="NAD/GMP_synthase"/>
</dbReference>
<evidence type="ECO:0000256" key="2">
    <source>
        <dbReference type="ARBA" id="ARBA00005153"/>
    </source>
</evidence>
<dbReference type="Proteomes" id="UP000176864">
    <property type="component" value="Unassembled WGS sequence"/>
</dbReference>
<organism evidence="12 13">
    <name type="scientific">Candidatus Doudnabacteria bacterium RIFCSPHIGHO2_01_FULL_46_14</name>
    <dbReference type="NCBI Taxonomy" id="1817824"/>
    <lineage>
        <taxon>Bacteria</taxon>
        <taxon>Candidatus Doudnaibacteriota</taxon>
    </lineage>
</organism>
<evidence type="ECO:0000256" key="3">
    <source>
        <dbReference type="ARBA" id="ARBA00022598"/>
    </source>
</evidence>
<dbReference type="Gene3D" id="3.40.50.620">
    <property type="entry name" value="HUPs"/>
    <property type="match status" value="1"/>
</dbReference>
<proteinExistence type="inferred from homology"/>
<dbReference type="AlphaFoldDB" id="A0A1F5NN39"/>
<dbReference type="InterPro" id="IPR022955">
    <property type="entry name" value="GMP_synthase"/>
</dbReference>
<keyword evidence="3 9" id="KW-0436">Ligase</keyword>
<feature type="active site" description="Nucleophile" evidence="9">
    <location>
        <position position="76"/>
    </location>
</feature>
<dbReference type="InterPro" id="IPR029062">
    <property type="entry name" value="Class_I_gatase-like"/>
</dbReference>
<accession>A0A1F5NN39</accession>
<dbReference type="SUPFAM" id="SSF52402">
    <property type="entry name" value="Adenine nucleotide alpha hydrolases-like"/>
    <property type="match status" value="1"/>
</dbReference>
<dbReference type="STRING" id="1817824.A2751_05670"/>
<dbReference type="CDD" id="cd01742">
    <property type="entry name" value="GATase1_GMP_Synthase"/>
    <property type="match status" value="1"/>
</dbReference>
<feature type="active site" evidence="9">
    <location>
        <position position="165"/>
    </location>
</feature>
<feature type="domain" description="GMPS ATP-PPase" evidence="11">
    <location>
        <begin position="189"/>
        <end position="422"/>
    </location>
</feature>
<evidence type="ECO:0000313" key="13">
    <source>
        <dbReference type="Proteomes" id="UP000176864"/>
    </source>
</evidence>
<dbReference type="PANTHER" id="PTHR11922:SF2">
    <property type="entry name" value="GMP SYNTHASE [GLUTAMINE-HYDROLYZING]"/>
    <property type="match status" value="1"/>
</dbReference>
<evidence type="ECO:0000313" key="12">
    <source>
        <dbReference type="EMBL" id="OGE79101.1"/>
    </source>
</evidence>
<dbReference type="PRINTS" id="PR00099">
    <property type="entry name" value="CPSGATASE"/>
</dbReference>
<dbReference type="SUPFAM" id="SSF52317">
    <property type="entry name" value="Class I glutamine amidotransferase-like"/>
    <property type="match status" value="1"/>
</dbReference>
<evidence type="ECO:0000256" key="4">
    <source>
        <dbReference type="ARBA" id="ARBA00022741"/>
    </source>
</evidence>
<evidence type="ECO:0000256" key="6">
    <source>
        <dbReference type="ARBA" id="ARBA00022755"/>
    </source>
</evidence>
<dbReference type="HAMAP" id="MF_00344">
    <property type="entry name" value="GMP_synthase"/>
    <property type="match status" value="1"/>
</dbReference>
<dbReference type="FunFam" id="3.40.50.880:FF:000001">
    <property type="entry name" value="GMP synthase [glutamine-hydrolyzing]"/>
    <property type="match status" value="1"/>
</dbReference>
<dbReference type="InterPro" id="IPR017926">
    <property type="entry name" value="GATASE"/>
</dbReference>
<reference evidence="12 13" key="1">
    <citation type="journal article" date="2016" name="Nat. Commun.">
        <title>Thousands of microbial genomes shed light on interconnected biogeochemical processes in an aquifer system.</title>
        <authorList>
            <person name="Anantharaman K."/>
            <person name="Brown C.T."/>
            <person name="Hug L.A."/>
            <person name="Sharon I."/>
            <person name="Castelle C.J."/>
            <person name="Probst A.J."/>
            <person name="Thomas B.C."/>
            <person name="Singh A."/>
            <person name="Wilkins M.J."/>
            <person name="Karaoz U."/>
            <person name="Brodie E.L."/>
            <person name="Williams K.H."/>
            <person name="Hubbard S.S."/>
            <person name="Banfield J.F."/>
        </authorList>
    </citation>
    <scope>NUCLEOTIDE SEQUENCE [LARGE SCALE GENOMIC DNA]</scope>
</reference>
<feature type="binding site" evidence="10">
    <location>
        <begin position="216"/>
        <end position="222"/>
    </location>
    <ligand>
        <name>ATP</name>
        <dbReference type="ChEBI" id="CHEBI:30616"/>
    </ligand>
</feature>
<dbReference type="PROSITE" id="PS51553">
    <property type="entry name" value="GMPS_ATP_PPASE"/>
    <property type="match status" value="1"/>
</dbReference>
<dbReference type="EC" id="6.3.5.2" evidence="9"/>
<evidence type="ECO:0000256" key="5">
    <source>
        <dbReference type="ARBA" id="ARBA00022749"/>
    </source>
</evidence>
<sequence length="545" mass="60248">MIYVLDFGSQYSHLITRRIRELGVLAELVAPNISLDKLKSADGIILSGGPQNLSDSDALRVDKKIFNLGVPILGICYGMQLTAYELGGRVKAGKKREYGPTDIKIIKPGKLFAGLKPNQRTWMSHGDQVVRLPKGFTKIAGSVNCPIAAMSNQAKNIYCLQFHPEVIHTENGKKILENFIKITGAARTWSMKDFIAKEIDKVKKQIGRDKAICALSGGVDSAVAAKIVSKAIGKNLICIYVDTGLMRLGETAQIKKSFKNLRVVNAEKEFLAKLKGVTDPEKKRKTIGELFIRIFEREARKLSPPPSLPPRAYPKSEYAFGGPRQGGGKRNKFPSLTVPAVASREGWEGRVKFLVQGTLYTDAVSSGVSIGKTAAVIKSHHNVGGLPKKLGFKLIEPLRDLYKYEVRKLGRELGLPKSIYNRQPFPGPGLGVRVIGEVTEEKLELLKKADAIVCEVIEKSKIAVDQYFAVLPDIRSVGVQGDFRTYGWPIIIRALNTADYLTVHWAKIPHPILEKISTRITNEVRGINRVVYDITSKPPATVEWE</sequence>
<dbReference type="PRINTS" id="PR00097">
    <property type="entry name" value="ANTSNTHASEII"/>
</dbReference>
<dbReference type="FunFam" id="3.30.300.10:FF:000002">
    <property type="entry name" value="GMP synthase [glutamine-hydrolyzing]"/>
    <property type="match status" value="1"/>
</dbReference>
<dbReference type="GO" id="GO:0003921">
    <property type="term" value="F:GMP synthase activity"/>
    <property type="evidence" value="ECO:0007669"/>
    <property type="project" value="InterPro"/>
</dbReference>
<dbReference type="Pfam" id="PF00117">
    <property type="entry name" value="GATase"/>
    <property type="match status" value="1"/>
</dbReference>
<comment type="function">
    <text evidence="1 9">Catalyzes the synthesis of GMP from XMP.</text>
</comment>